<evidence type="ECO:0000313" key="9">
    <source>
        <dbReference type="Proteomes" id="UP000001982"/>
    </source>
</evidence>
<dbReference type="EMBL" id="CP000302">
    <property type="protein sequence ID" value="ABE56746.1"/>
    <property type="molecule type" value="Genomic_DNA"/>
</dbReference>
<feature type="transmembrane region" description="Helical" evidence="6">
    <location>
        <begin position="153"/>
        <end position="173"/>
    </location>
</feature>
<keyword evidence="4 6" id="KW-1133">Transmembrane helix</keyword>
<dbReference type="InterPro" id="IPR020846">
    <property type="entry name" value="MFS_dom"/>
</dbReference>
<dbReference type="SUPFAM" id="SSF103473">
    <property type="entry name" value="MFS general substrate transporter"/>
    <property type="match status" value="1"/>
</dbReference>
<dbReference type="KEGG" id="sdn:Sden_3471"/>
<keyword evidence="3 6" id="KW-0812">Transmembrane</keyword>
<organism evidence="8 9">
    <name type="scientific">Shewanella denitrificans (strain OS217 / ATCC BAA-1090 / DSM 15013)</name>
    <dbReference type="NCBI Taxonomy" id="318161"/>
    <lineage>
        <taxon>Bacteria</taxon>
        <taxon>Pseudomonadati</taxon>
        <taxon>Pseudomonadota</taxon>
        <taxon>Gammaproteobacteria</taxon>
        <taxon>Alteromonadales</taxon>
        <taxon>Shewanellaceae</taxon>
        <taxon>Shewanella</taxon>
    </lineage>
</organism>
<sequence length="419" mass="46617">MLAYYFGKIMFALLFENLNFSRFLIGRFLALTSDQLLLFAIPLIVYRNTGSITQSGLVFFLEWLPRVISLPIAGTLADRFGGRVLFLVSDLVRGISCLLAAFMLLNYNQYSFYILSLLAIVNAFFQAQSLIAVESLVPRLFEQSKLIQVQSMLQALMQLSMIFGPIVCGVLVLVMDKSFLLLVAAIVYLLCVCNTFSLGFEQPLKSTDSGKKVSIFEQLRLASNLIYRQPKLKRLTCESMTINLLLGVMLGLASIIAISKFNVTDQTFSLLQLALGAASVVALSFSSQVFSRFDGMKVFLCSIWLVFGGCLIAAIASEFWVFTLGYSVMIAALAFFNVYMRAERVKLIPADDRGKVIGIMVMFNQLPLPIAGVLIAVFSESVGPQNLILMVIAINCLIYLLSYFLIRVRPRSEVHESTK</sequence>
<feature type="transmembrane region" description="Helical" evidence="6">
    <location>
        <begin position="179"/>
        <end position="200"/>
    </location>
</feature>
<dbReference type="HOGENOM" id="CLU_674136_0_0_6"/>
<dbReference type="PROSITE" id="PS50850">
    <property type="entry name" value="MFS"/>
    <property type="match status" value="1"/>
</dbReference>
<keyword evidence="2" id="KW-1003">Cell membrane</keyword>
<evidence type="ECO:0000256" key="3">
    <source>
        <dbReference type="ARBA" id="ARBA00022692"/>
    </source>
</evidence>
<evidence type="ECO:0000256" key="2">
    <source>
        <dbReference type="ARBA" id="ARBA00022475"/>
    </source>
</evidence>
<dbReference type="RefSeq" id="WP_011497887.1">
    <property type="nucleotide sequence ID" value="NC_007954.1"/>
</dbReference>
<gene>
    <name evidence="8" type="ordered locus">Sden_3471</name>
</gene>
<dbReference type="InterPro" id="IPR011701">
    <property type="entry name" value="MFS"/>
</dbReference>
<dbReference type="Gene3D" id="1.20.1250.20">
    <property type="entry name" value="MFS general substrate transporter like domains"/>
    <property type="match status" value="1"/>
</dbReference>
<dbReference type="eggNOG" id="COG2211">
    <property type="taxonomic scope" value="Bacteria"/>
</dbReference>
<accession>Q12II0</accession>
<keyword evidence="5 6" id="KW-0472">Membrane</keyword>
<dbReference type="PANTHER" id="PTHR23513">
    <property type="entry name" value="INTEGRAL MEMBRANE EFFLUX PROTEIN-RELATED"/>
    <property type="match status" value="1"/>
</dbReference>
<feature type="transmembrane region" description="Helical" evidence="6">
    <location>
        <begin position="24"/>
        <end position="45"/>
    </location>
</feature>
<dbReference type="InterPro" id="IPR036259">
    <property type="entry name" value="MFS_trans_sf"/>
</dbReference>
<feature type="transmembrane region" description="Helical" evidence="6">
    <location>
        <begin position="267"/>
        <end position="286"/>
    </location>
</feature>
<evidence type="ECO:0000256" key="4">
    <source>
        <dbReference type="ARBA" id="ARBA00022989"/>
    </source>
</evidence>
<dbReference type="PANTHER" id="PTHR23513:SF6">
    <property type="entry name" value="MAJOR FACILITATOR SUPERFAMILY ASSOCIATED DOMAIN-CONTAINING PROTEIN"/>
    <property type="match status" value="1"/>
</dbReference>
<reference evidence="8 9" key="1">
    <citation type="submission" date="2006-03" db="EMBL/GenBank/DDBJ databases">
        <title>Complete sequence of Shewanella denitrificans OS217.</title>
        <authorList>
            <consortium name="US DOE Joint Genome Institute"/>
            <person name="Copeland A."/>
            <person name="Lucas S."/>
            <person name="Lapidus A."/>
            <person name="Barry K."/>
            <person name="Detter J.C."/>
            <person name="Glavina del Rio T."/>
            <person name="Hammon N."/>
            <person name="Israni S."/>
            <person name="Dalin E."/>
            <person name="Tice H."/>
            <person name="Pitluck S."/>
            <person name="Brettin T."/>
            <person name="Bruce D."/>
            <person name="Han C."/>
            <person name="Tapia R."/>
            <person name="Gilna P."/>
            <person name="Kiss H."/>
            <person name="Schmutz J."/>
            <person name="Larimer F."/>
            <person name="Land M."/>
            <person name="Hauser L."/>
            <person name="Kyrpides N."/>
            <person name="Lykidis A."/>
            <person name="Richardson P."/>
        </authorList>
    </citation>
    <scope>NUCLEOTIDE SEQUENCE [LARGE SCALE GENOMIC DNA]</scope>
    <source>
        <strain evidence="9">OS217 / ATCC BAA-1090 / DSM 15013</strain>
    </source>
</reference>
<evidence type="ECO:0000259" key="7">
    <source>
        <dbReference type="PROSITE" id="PS50850"/>
    </source>
</evidence>
<dbReference type="AlphaFoldDB" id="Q12II0"/>
<evidence type="ECO:0000256" key="5">
    <source>
        <dbReference type="ARBA" id="ARBA00023136"/>
    </source>
</evidence>
<feature type="transmembrane region" description="Helical" evidence="6">
    <location>
        <begin position="385"/>
        <end position="406"/>
    </location>
</feature>
<dbReference type="STRING" id="318161.Sden_3471"/>
<comment type="subcellular location">
    <subcellularLocation>
        <location evidence="1">Cell membrane</location>
        <topology evidence="1">Multi-pass membrane protein</topology>
    </subcellularLocation>
</comment>
<proteinExistence type="predicted"/>
<name>Q12II0_SHEDO</name>
<feature type="transmembrane region" description="Helical" evidence="6">
    <location>
        <begin position="298"/>
        <end position="316"/>
    </location>
</feature>
<evidence type="ECO:0000256" key="6">
    <source>
        <dbReference type="SAM" id="Phobius"/>
    </source>
</evidence>
<feature type="transmembrane region" description="Helical" evidence="6">
    <location>
        <begin position="361"/>
        <end position="379"/>
    </location>
</feature>
<dbReference type="GO" id="GO:0005886">
    <property type="term" value="C:plasma membrane"/>
    <property type="evidence" value="ECO:0007669"/>
    <property type="project" value="UniProtKB-SubCell"/>
</dbReference>
<dbReference type="OrthoDB" id="3332648at2"/>
<feature type="transmembrane region" description="Helical" evidence="6">
    <location>
        <begin position="110"/>
        <end position="133"/>
    </location>
</feature>
<evidence type="ECO:0000256" key="1">
    <source>
        <dbReference type="ARBA" id="ARBA00004651"/>
    </source>
</evidence>
<dbReference type="CDD" id="cd06173">
    <property type="entry name" value="MFS_MefA_like"/>
    <property type="match status" value="1"/>
</dbReference>
<evidence type="ECO:0000313" key="8">
    <source>
        <dbReference type="EMBL" id="ABE56746.1"/>
    </source>
</evidence>
<keyword evidence="9" id="KW-1185">Reference proteome</keyword>
<dbReference type="Pfam" id="PF07690">
    <property type="entry name" value="MFS_1"/>
    <property type="match status" value="2"/>
</dbReference>
<dbReference type="GO" id="GO:0022857">
    <property type="term" value="F:transmembrane transporter activity"/>
    <property type="evidence" value="ECO:0007669"/>
    <property type="project" value="InterPro"/>
</dbReference>
<protein>
    <submittedName>
        <fullName evidence="8">Major facilitator superfamily MFS_1</fullName>
    </submittedName>
</protein>
<dbReference type="Proteomes" id="UP000001982">
    <property type="component" value="Chromosome"/>
</dbReference>
<feature type="transmembrane region" description="Helical" evidence="6">
    <location>
        <begin position="241"/>
        <end position="261"/>
    </location>
</feature>
<feature type="domain" description="Major facilitator superfamily (MFS) profile" evidence="7">
    <location>
        <begin position="19"/>
        <end position="411"/>
    </location>
</feature>